<name>A0A6C0F379_9ZZZZ</name>
<evidence type="ECO:0000313" key="1">
    <source>
        <dbReference type="EMBL" id="QHT35552.1"/>
    </source>
</evidence>
<dbReference type="AlphaFoldDB" id="A0A6C0F379"/>
<accession>A0A6C0F379</accession>
<protein>
    <submittedName>
        <fullName evidence="1">Uncharacterized protein</fullName>
    </submittedName>
</protein>
<organism evidence="1">
    <name type="scientific">viral metagenome</name>
    <dbReference type="NCBI Taxonomy" id="1070528"/>
    <lineage>
        <taxon>unclassified sequences</taxon>
        <taxon>metagenomes</taxon>
        <taxon>organismal metagenomes</taxon>
    </lineage>
</organism>
<proteinExistence type="predicted"/>
<reference evidence="1" key="1">
    <citation type="journal article" date="2020" name="Nature">
        <title>Giant virus diversity and host interactions through global metagenomics.</title>
        <authorList>
            <person name="Schulz F."/>
            <person name="Roux S."/>
            <person name="Paez-Espino D."/>
            <person name="Jungbluth S."/>
            <person name="Walsh D.A."/>
            <person name="Denef V.J."/>
            <person name="McMahon K.D."/>
            <person name="Konstantinidis K.T."/>
            <person name="Eloe-Fadrosh E.A."/>
            <person name="Kyrpides N.C."/>
            <person name="Woyke T."/>
        </authorList>
    </citation>
    <scope>NUCLEOTIDE SEQUENCE</scope>
    <source>
        <strain evidence="1">GVMAG-M-3300009180-45</strain>
    </source>
</reference>
<sequence length="335" mass="34945">MPVLRPSGSDFTSFVKAAAQYVPAGTTAKVTKSGGGMMIAPASLGAIARASQMGAAASPTTSAVIINGVTPPAVVPAVPFNVKTSVAGVVLWLDGADPAATGTIPSAGATISNWVDKSGKGYTATLFADAVSTAPTYVANKSLQFTAPSLTGLRSPVPAQTFSNGLSLFVVFTKTTGVNANETLIVRTTVNTNGPAPFTMFGTFRSWGTENNAFYYSTAPNISSYTTQTILSITASTTLNWSENINGTNVGEYGPTNFAFNDGTPVWDDTGTFIYIGLMRDTGTRFTGQISEILAYNSVLSTPDRQKVEGYLAWKWGLQANLPANHPYKSATPTG</sequence>
<dbReference type="EMBL" id="MN739023">
    <property type="protein sequence ID" value="QHT35552.1"/>
    <property type="molecule type" value="Genomic_DNA"/>
</dbReference>